<keyword evidence="5" id="KW-0521">NADP</keyword>
<dbReference type="PANTHER" id="PTHR43425">
    <property type="entry name" value="OXYGEN-INSENSITIVE NADPH NITROREDUCTASE"/>
    <property type="match status" value="1"/>
</dbReference>
<evidence type="ECO:0000256" key="5">
    <source>
        <dbReference type="PIRNR" id="PIRNR005426"/>
    </source>
</evidence>
<dbReference type="InterPro" id="IPR000415">
    <property type="entry name" value="Nitroreductase-like"/>
</dbReference>
<dbReference type="Pfam" id="PF00881">
    <property type="entry name" value="Nitroreductase"/>
    <property type="match status" value="1"/>
</dbReference>
<keyword evidence="3 5" id="KW-0288">FMN</keyword>
<dbReference type="RefSeq" id="WP_408160485.1">
    <property type="nucleotide sequence ID" value="NZ_JAQQFM010000013.1"/>
</dbReference>
<evidence type="ECO:0000256" key="2">
    <source>
        <dbReference type="ARBA" id="ARBA00022630"/>
    </source>
</evidence>
<evidence type="ECO:0000313" key="8">
    <source>
        <dbReference type="Proteomes" id="UP001629246"/>
    </source>
</evidence>
<comment type="similarity">
    <text evidence="1 5">Belongs to the flavin oxidoreductase frp family.</text>
</comment>
<keyword evidence="4 5" id="KW-0560">Oxidoreductase</keyword>
<accession>A0ABW9AHC4</accession>
<comment type="caution">
    <text evidence="7">The sequence shown here is derived from an EMBL/GenBank/DDBJ whole genome shotgun (WGS) entry which is preliminary data.</text>
</comment>
<evidence type="ECO:0000256" key="3">
    <source>
        <dbReference type="ARBA" id="ARBA00022643"/>
    </source>
</evidence>
<evidence type="ECO:0000313" key="7">
    <source>
        <dbReference type="EMBL" id="MFL9927245.1"/>
    </source>
</evidence>
<dbReference type="CDD" id="cd02146">
    <property type="entry name" value="NfsA-like"/>
    <property type="match status" value="1"/>
</dbReference>
<gene>
    <name evidence="7" type="ORF">PQR62_23435</name>
</gene>
<keyword evidence="2 5" id="KW-0285">Flavoprotein</keyword>
<dbReference type="SUPFAM" id="SSF55469">
    <property type="entry name" value="FMN-dependent nitroreductase-like"/>
    <property type="match status" value="1"/>
</dbReference>
<feature type="domain" description="Nitroreductase" evidence="6">
    <location>
        <begin position="33"/>
        <end position="186"/>
    </location>
</feature>
<dbReference type="EMBL" id="JAQQFM010000013">
    <property type="protein sequence ID" value="MFL9927245.1"/>
    <property type="molecule type" value="Genomic_DNA"/>
</dbReference>
<dbReference type="InterPro" id="IPR029479">
    <property type="entry name" value="Nitroreductase"/>
</dbReference>
<evidence type="ECO:0000259" key="6">
    <source>
        <dbReference type="Pfam" id="PF00881"/>
    </source>
</evidence>
<dbReference type="PANTHER" id="PTHR43425:SF2">
    <property type="entry name" value="OXYGEN-INSENSITIVE NADPH NITROREDUCTASE"/>
    <property type="match status" value="1"/>
</dbReference>
<evidence type="ECO:0000256" key="4">
    <source>
        <dbReference type="ARBA" id="ARBA00023002"/>
    </source>
</evidence>
<proteinExistence type="inferred from homology"/>
<reference evidence="7 8" key="1">
    <citation type="journal article" date="2024" name="Chem. Sci.">
        <title>Discovery of megapolipeptins by genome mining of a Burkholderiales bacteria collection.</title>
        <authorList>
            <person name="Paulo B.S."/>
            <person name="Recchia M.J.J."/>
            <person name="Lee S."/>
            <person name="Fergusson C.H."/>
            <person name="Romanowski S.B."/>
            <person name="Hernandez A."/>
            <person name="Krull N."/>
            <person name="Liu D.Y."/>
            <person name="Cavanagh H."/>
            <person name="Bos A."/>
            <person name="Gray C.A."/>
            <person name="Murphy B.T."/>
            <person name="Linington R.G."/>
            <person name="Eustaquio A.S."/>
        </authorList>
    </citation>
    <scope>NUCLEOTIDE SEQUENCE [LARGE SCALE GENOMIC DNA]</scope>
    <source>
        <strain evidence="7 8">RL21-008-BIB-A</strain>
    </source>
</reference>
<organism evidence="7 8">
    <name type="scientific">Herbaspirillum lusitanum</name>
    <dbReference type="NCBI Taxonomy" id="213312"/>
    <lineage>
        <taxon>Bacteria</taxon>
        <taxon>Pseudomonadati</taxon>
        <taxon>Pseudomonadota</taxon>
        <taxon>Betaproteobacteria</taxon>
        <taxon>Burkholderiales</taxon>
        <taxon>Oxalobacteraceae</taxon>
        <taxon>Herbaspirillum</taxon>
    </lineage>
</organism>
<dbReference type="Proteomes" id="UP001629246">
    <property type="component" value="Unassembled WGS sequence"/>
</dbReference>
<protein>
    <submittedName>
        <fullName evidence="7">NADPH-dependent oxidoreductase</fullName>
    </submittedName>
</protein>
<dbReference type="Gene3D" id="3.40.109.10">
    <property type="entry name" value="NADH Oxidase"/>
    <property type="match status" value="1"/>
</dbReference>
<evidence type="ECO:0000256" key="1">
    <source>
        <dbReference type="ARBA" id="ARBA00008366"/>
    </source>
</evidence>
<keyword evidence="8" id="KW-1185">Reference proteome</keyword>
<dbReference type="PIRSF" id="PIRSF005426">
    <property type="entry name" value="Frp"/>
    <property type="match status" value="1"/>
</dbReference>
<name>A0ABW9AHC4_9BURK</name>
<dbReference type="InterPro" id="IPR016446">
    <property type="entry name" value="Flavin_OxRdtase_Frp"/>
</dbReference>
<sequence>MALNHLLNARYGGPADIAAGADQINPVLETLLAHRSVRHFLPARLPPGTLDLLIAAAQSAPNSSNLQLWSVVAVETQERKERLAGLAGNQAHIRETPLFLAWLVDVSRVRRHGLAQGIATDGTDYLDAFLTGAIDAGLAAQNVVAAAESLGLGTVYIGALRNKPGEVAQELGLPNGVFPLFGLCIGRPDPQRPASVKPRLPQAAVLHREQYVRRPVQQETADYDRRMQAFYAEQQLPVVDWSKQIVERLHDAASLKGRDRLRTALSEQGFALK</sequence>